<evidence type="ECO:0000313" key="12">
    <source>
        <dbReference type="Proteomes" id="UP000664417"/>
    </source>
</evidence>
<dbReference type="InterPro" id="IPR050728">
    <property type="entry name" value="Zinc_Metalloprotease_M4"/>
</dbReference>
<comment type="similarity">
    <text evidence="1">Belongs to the peptidase M4 family.</text>
</comment>
<evidence type="ECO:0000256" key="3">
    <source>
        <dbReference type="ARBA" id="ARBA00022723"/>
    </source>
</evidence>
<dbReference type="InterPro" id="IPR041127">
    <property type="entry name" value="PET_hydrolase/cutinase-like"/>
</dbReference>
<keyword evidence="3" id="KW-0479">Metal-binding</keyword>
<evidence type="ECO:0000256" key="9">
    <source>
        <dbReference type="SAM" id="SignalP"/>
    </source>
</evidence>
<dbReference type="InterPro" id="IPR029058">
    <property type="entry name" value="AB_hydrolase_fold"/>
</dbReference>
<dbReference type="EMBL" id="JAFREP010000031">
    <property type="protein sequence ID" value="MBO1322085.1"/>
    <property type="molecule type" value="Genomic_DNA"/>
</dbReference>
<protein>
    <submittedName>
        <fullName evidence="11">M4 family metallopeptidase</fullName>
    </submittedName>
</protein>
<dbReference type="Pfam" id="PF07504">
    <property type="entry name" value="FTP"/>
    <property type="match status" value="1"/>
</dbReference>
<feature type="active site" evidence="8">
    <location>
        <position position="352"/>
    </location>
</feature>
<dbReference type="PROSITE" id="PS50093">
    <property type="entry name" value="PKD"/>
    <property type="match status" value="2"/>
</dbReference>
<dbReference type="PANTHER" id="PTHR33794">
    <property type="entry name" value="BACILLOLYSIN"/>
    <property type="match status" value="1"/>
</dbReference>
<evidence type="ECO:0000256" key="8">
    <source>
        <dbReference type="PIRSR" id="PIRSR623612-1"/>
    </source>
</evidence>
<organism evidence="11 12">
    <name type="scientific">Acanthopleuribacter pedis</name>
    <dbReference type="NCBI Taxonomy" id="442870"/>
    <lineage>
        <taxon>Bacteria</taxon>
        <taxon>Pseudomonadati</taxon>
        <taxon>Acidobacteriota</taxon>
        <taxon>Holophagae</taxon>
        <taxon>Acanthopleuribacterales</taxon>
        <taxon>Acanthopleuribacteraceae</taxon>
        <taxon>Acanthopleuribacter</taxon>
    </lineage>
</organism>
<feature type="chain" id="PRO_5035268833" evidence="9">
    <location>
        <begin position="25"/>
        <end position="986"/>
    </location>
</feature>
<feature type="domain" description="PKD" evidence="10">
    <location>
        <begin position="569"/>
        <end position="650"/>
    </location>
</feature>
<keyword evidence="12" id="KW-1185">Reference proteome</keyword>
<evidence type="ECO:0000259" key="10">
    <source>
        <dbReference type="PROSITE" id="PS50093"/>
    </source>
</evidence>
<evidence type="ECO:0000256" key="2">
    <source>
        <dbReference type="ARBA" id="ARBA00022670"/>
    </source>
</evidence>
<dbReference type="Gene3D" id="3.10.450.490">
    <property type="match status" value="1"/>
</dbReference>
<dbReference type="InterPro" id="IPR000601">
    <property type="entry name" value="PKD_dom"/>
</dbReference>
<dbReference type="SUPFAM" id="SSF49299">
    <property type="entry name" value="PKD domain"/>
    <property type="match status" value="2"/>
</dbReference>
<dbReference type="Pfam" id="PF12740">
    <property type="entry name" value="PETase"/>
    <property type="match status" value="1"/>
</dbReference>
<keyword evidence="4 9" id="KW-0732">Signal</keyword>
<dbReference type="InterPro" id="IPR013783">
    <property type="entry name" value="Ig-like_fold"/>
</dbReference>
<dbReference type="RefSeq" id="WP_207862057.1">
    <property type="nucleotide sequence ID" value="NZ_JAFREP010000031.1"/>
</dbReference>
<sequence length="986" mass="104691">MNQFQWSRLALILGCLLLPMMVVAQDTQTARSARDLGFSRVSLDQSGSPRFLGGQTNLIVRDSKDAEGLFQGKLAKIYQLGKADAVRFVSMEKFNGTRTYRMQQTFQGLEVRGGDLVIQIGADGQVLAVSGRVINNINVNVRPVHFFNGLYENAISDLLGIDGIAAGAIPYNVLKPADLVIYAHPEGGVHLAFETDVEFAHDDHFYMERMMIDAETQGLIGSETLIHSALDRRVHTANNGCFAPIFGTSLPGRQVISEGGASDDYVAQGAYDNTGTTYWFFYHMFGRDSYDGRGIPLVSTVHITFATGLFPSNCSPNNAAFLQAPYNQMLYGDGDGEILRETALSLDVTAHELAHGFTNSTSRLVYQRESGAINEAMSDIFGAGAEAWKMSLDAEGKRPEDGNPANYQTFRETWLLGDDIAGSQLGEALRYMNNPTLDGRSPDFYPERNYPNNCSPGAGNDNCGVHTNSGIANLAFFLLVEGGTHPQGKTTVNVPGIGMIDALNIFYETNAQLLSQNATFEDLRFASAQAAANQFGENSCQFSAVMKAWDAVGVNGSWNDPGGTCGGPVNEAPTASFSFTTDELSAAFDGSASTDSDGSIASYAWDFGDGNQGSGVSAAHTYRSEGTYRVVLVVTDNQGATGRAEADVTVSETDIIPPTAAFTFSADRLNVSFDGSASSGPNGAITDYAWDLGDGSSASGAQVNHRYGAAGSYSVTLTVTDAAGLQGSTSQTVTVDDPGDDCGNGFQIGSSVVTFNNNGRSIQTDLYYPSASGGSNADMIEGCGFPVVVFGHGFTIGTNAYDYLFEGLVPAGYIVAMPRTESGFSPSHGRFGSDIAFLASEIIRAYPNSTSGTSAVSGHSMGGGSAFLAMAENPSITALFSLAAAETNPSAIEAAASIDRPSLVIAASRDCVTPAEDHQTPMFEALAAADKEFVMLDGASHCQFTTGNFNCSFGEFFCGQRPSLSEAEQHAQTLATILPWLDRVLR</sequence>
<dbReference type="CDD" id="cd00146">
    <property type="entry name" value="PKD"/>
    <property type="match status" value="2"/>
</dbReference>
<evidence type="ECO:0000256" key="4">
    <source>
        <dbReference type="ARBA" id="ARBA00022729"/>
    </source>
</evidence>
<proteinExistence type="inferred from homology"/>
<dbReference type="Pfam" id="PF18911">
    <property type="entry name" value="PKD_4"/>
    <property type="match status" value="2"/>
</dbReference>
<dbReference type="AlphaFoldDB" id="A0A8J7QLW0"/>
<dbReference type="SMART" id="SM00089">
    <property type="entry name" value="PKD"/>
    <property type="match status" value="2"/>
</dbReference>
<dbReference type="GO" id="GO:0006508">
    <property type="term" value="P:proteolysis"/>
    <property type="evidence" value="ECO:0007669"/>
    <property type="project" value="UniProtKB-KW"/>
</dbReference>
<feature type="domain" description="PKD" evidence="10">
    <location>
        <begin position="654"/>
        <end position="735"/>
    </location>
</feature>
<keyword evidence="7" id="KW-0482">Metalloprotease</keyword>
<dbReference type="InterPro" id="IPR013856">
    <property type="entry name" value="Peptidase_M4_domain"/>
</dbReference>
<evidence type="ECO:0000256" key="6">
    <source>
        <dbReference type="ARBA" id="ARBA00022833"/>
    </source>
</evidence>
<dbReference type="InterPro" id="IPR023612">
    <property type="entry name" value="Peptidase_M4"/>
</dbReference>
<dbReference type="Gene3D" id="3.40.50.1820">
    <property type="entry name" value="alpha/beta hydrolase"/>
    <property type="match status" value="1"/>
</dbReference>
<evidence type="ECO:0000256" key="5">
    <source>
        <dbReference type="ARBA" id="ARBA00022801"/>
    </source>
</evidence>
<feature type="active site" description="Proton donor" evidence="8">
    <location>
        <position position="466"/>
    </location>
</feature>
<dbReference type="GO" id="GO:0004222">
    <property type="term" value="F:metalloendopeptidase activity"/>
    <property type="evidence" value="ECO:0007669"/>
    <property type="project" value="InterPro"/>
</dbReference>
<gene>
    <name evidence="11" type="ORF">J3U88_26650</name>
</gene>
<dbReference type="SUPFAM" id="SSF53474">
    <property type="entry name" value="alpha/beta-Hydrolases"/>
    <property type="match status" value="1"/>
</dbReference>
<dbReference type="InterPro" id="IPR022409">
    <property type="entry name" value="PKD/Chitinase_dom"/>
</dbReference>
<dbReference type="InterPro" id="IPR001570">
    <property type="entry name" value="Peptidase_M4_C_domain"/>
</dbReference>
<evidence type="ECO:0000256" key="1">
    <source>
        <dbReference type="ARBA" id="ARBA00009388"/>
    </source>
</evidence>
<dbReference type="GO" id="GO:0046872">
    <property type="term" value="F:metal ion binding"/>
    <property type="evidence" value="ECO:0007669"/>
    <property type="project" value="UniProtKB-KW"/>
</dbReference>
<dbReference type="PANTHER" id="PTHR33794:SF1">
    <property type="entry name" value="BACILLOLYSIN"/>
    <property type="match status" value="1"/>
</dbReference>
<keyword evidence="2" id="KW-0645">Protease</keyword>
<dbReference type="Pfam" id="PF01447">
    <property type="entry name" value="Peptidase_M4"/>
    <property type="match status" value="1"/>
</dbReference>
<dbReference type="CDD" id="cd09597">
    <property type="entry name" value="M4_TLP"/>
    <property type="match status" value="1"/>
</dbReference>
<comment type="caution">
    <text evidence="11">The sequence shown here is derived from an EMBL/GenBank/DDBJ whole genome shotgun (WGS) entry which is preliminary data.</text>
</comment>
<reference evidence="11" key="1">
    <citation type="submission" date="2021-03" db="EMBL/GenBank/DDBJ databases">
        <authorList>
            <person name="Wang G."/>
        </authorList>
    </citation>
    <scope>NUCLEOTIDE SEQUENCE</scope>
    <source>
        <strain evidence="11">KCTC 12899</strain>
    </source>
</reference>
<feature type="signal peptide" evidence="9">
    <location>
        <begin position="1"/>
        <end position="24"/>
    </location>
</feature>
<evidence type="ECO:0000256" key="7">
    <source>
        <dbReference type="ARBA" id="ARBA00023049"/>
    </source>
</evidence>
<name>A0A8J7QLW0_9BACT</name>
<evidence type="ECO:0000313" key="11">
    <source>
        <dbReference type="EMBL" id="MBO1322085.1"/>
    </source>
</evidence>
<dbReference type="Pfam" id="PF02868">
    <property type="entry name" value="Peptidase_M4_C"/>
    <property type="match status" value="1"/>
</dbReference>
<keyword evidence="6" id="KW-0862">Zinc</keyword>
<dbReference type="InterPro" id="IPR027268">
    <property type="entry name" value="Peptidase_M4/M1_CTD_sf"/>
</dbReference>
<dbReference type="Gene3D" id="1.10.390.10">
    <property type="entry name" value="Neutral Protease Domain 2"/>
    <property type="match status" value="1"/>
</dbReference>
<dbReference type="SUPFAM" id="SSF55486">
    <property type="entry name" value="Metalloproteases ('zincins'), catalytic domain"/>
    <property type="match status" value="1"/>
</dbReference>
<dbReference type="PRINTS" id="PR00730">
    <property type="entry name" value="THERMOLYSIN"/>
</dbReference>
<keyword evidence="5" id="KW-0378">Hydrolase</keyword>
<dbReference type="InterPro" id="IPR035986">
    <property type="entry name" value="PKD_dom_sf"/>
</dbReference>
<accession>A0A8J7QLW0</accession>
<dbReference type="InterPro" id="IPR011096">
    <property type="entry name" value="FTP_domain"/>
</dbReference>
<dbReference type="Gene3D" id="2.60.40.10">
    <property type="entry name" value="Immunoglobulins"/>
    <property type="match status" value="2"/>
</dbReference>
<dbReference type="Gene3D" id="3.10.170.10">
    <property type="match status" value="1"/>
</dbReference>
<dbReference type="Proteomes" id="UP000664417">
    <property type="component" value="Unassembled WGS sequence"/>
</dbReference>